<accession>A0A8K0DJF8</accession>
<evidence type="ECO:0000313" key="2">
    <source>
        <dbReference type="EMBL" id="KAF2904357.1"/>
    </source>
</evidence>
<dbReference type="PANTHER" id="PTHR46289">
    <property type="entry name" value="52 KDA REPRESSOR OF THE INHIBITOR OF THE PROTEIN KINASE-LIKE PROTEIN-RELATED"/>
    <property type="match status" value="1"/>
</dbReference>
<comment type="caution">
    <text evidence="2">The sequence shown here is derived from an EMBL/GenBank/DDBJ whole genome shotgun (WGS) entry which is preliminary data.</text>
</comment>
<sequence length="124" mass="14571">MGGFKFNEIDQENIVSKAKLLLEKYKKKISDEIVELILLKRVYKSNFKLSKKSAELLEEIINTGFINTFPNVTIVLRIFLTLSVSVAEDERSFSVLKRIKSYLQSTMCQERLNYQKRVFWTILK</sequence>
<dbReference type="PANTHER" id="PTHR46289:SF14">
    <property type="entry name" value="DUF4371 DOMAIN-CONTAINING PROTEIN"/>
    <property type="match status" value="1"/>
</dbReference>
<keyword evidence="3" id="KW-1185">Reference proteome</keyword>
<dbReference type="Pfam" id="PF05699">
    <property type="entry name" value="Dimer_Tnp_hAT"/>
    <property type="match status" value="1"/>
</dbReference>
<gene>
    <name evidence="2" type="ORF">ILUMI_01815</name>
</gene>
<name>A0A8K0DJF8_IGNLU</name>
<evidence type="ECO:0000313" key="3">
    <source>
        <dbReference type="Proteomes" id="UP000801492"/>
    </source>
</evidence>
<organism evidence="2 3">
    <name type="scientific">Ignelater luminosus</name>
    <name type="common">Cucubano</name>
    <name type="synonym">Pyrophorus luminosus</name>
    <dbReference type="NCBI Taxonomy" id="2038154"/>
    <lineage>
        <taxon>Eukaryota</taxon>
        <taxon>Metazoa</taxon>
        <taxon>Ecdysozoa</taxon>
        <taxon>Arthropoda</taxon>
        <taxon>Hexapoda</taxon>
        <taxon>Insecta</taxon>
        <taxon>Pterygota</taxon>
        <taxon>Neoptera</taxon>
        <taxon>Endopterygota</taxon>
        <taxon>Coleoptera</taxon>
        <taxon>Polyphaga</taxon>
        <taxon>Elateriformia</taxon>
        <taxon>Elateroidea</taxon>
        <taxon>Elateridae</taxon>
        <taxon>Agrypninae</taxon>
        <taxon>Pyrophorini</taxon>
        <taxon>Ignelater</taxon>
    </lineage>
</organism>
<reference evidence="2" key="1">
    <citation type="submission" date="2019-08" db="EMBL/GenBank/DDBJ databases">
        <title>The genome of the North American firefly Photinus pyralis.</title>
        <authorList>
            <consortium name="Photinus pyralis genome working group"/>
            <person name="Fallon T.R."/>
            <person name="Sander Lower S.E."/>
            <person name="Weng J.-K."/>
        </authorList>
    </citation>
    <scope>NUCLEOTIDE SEQUENCE</scope>
    <source>
        <strain evidence="2">TRF0915ILg1</strain>
        <tissue evidence="2">Whole body</tissue>
    </source>
</reference>
<protein>
    <recommendedName>
        <fullName evidence="1">HAT C-terminal dimerisation domain-containing protein</fullName>
    </recommendedName>
</protein>
<dbReference type="OrthoDB" id="6611240at2759"/>
<dbReference type="InterPro" id="IPR008906">
    <property type="entry name" value="HATC_C_dom"/>
</dbReference>
<dbReference type="InterPro" id="IPR052958">
    <property type="entry name" value="IFN-induced_PKR_regulator"/>
</dbReference>
<dbReference type="AlphaFoldDB" id="A0A8K0DJF8"/>
<dbReference type="GO" id="GO:0046983">
    <property type="term" value="F:protein dimerization activity"/>
    <property type="evidence" value="ECO:0007669"/>
    <property type="project" value="InterPro"/>
</dbReference>
<proteinExistence type="predicted"/>
<dbReference type="EMBL" id="VTPC01000791">
    <property type="protein sequence ID" value="KAF2904357.1"/>
    <property type="molecule type" value="Genomic_DNA"/>
</dbReference>
<feature type="domain" description="HAT C-terminal dimerisation" evidence="1">
    <location>
        <begin position="66"/>
        <end position="120"/>
    </location>
</feature>
<evidence type="ECO:0000259" key="1">
    <source>
        <dbReference type="Pfam" id="PF05699"/>
    </source>
</evidence>
<dbReference type="Proteomes" id="UP000801492">
    <property type="component" value="Unassembled WGS sequence"/>
</dbReference>